<evidence type="ECO:0000313" key="2">
    <source>
        <dbReference type="EMBL" id="KGQ31229.1"/>
    </source>
</evidence>
<dbReference type="RefSeq" id="WP_018346614.1">
    <property type="nucleotide sequence ID" value="NZ_JPXY01000035.1"/>
</dbReference>
<keyword evidence="1" id="KW-0812">Transmembrane</keyword>
<name>A0A0A2Y164_9PAST</name>
<evidence type="ECO:0000313" key="3">
    <source>
        <dbReference type="Proteomes" id="UP000030418"/>
    </source>
</evidence>
<protein>
    <recommendedName>
        <fullName evidence="4">Holin</fullName>
    </recommendedName>
</protein>
<sequence length="72" mass="8138">MNKFDGVSYLGSAVALVSGLSLHEWAAVFGILFGFCTLLITWHYKQKEYELRRLELNVRLAEAESKAESVKC</sequence>
<keyword evidence="1" id="KW-1133">Transmembrane helix</keyword>
<comment type="caution">
    <text evidence="2">The sequence shown here is derived from an EMBL/GenBank/DDBJ whole genome shotgun (WGS) entry which is preliminary data.</text>
</comment>
<gene>
    <name evidence="2" type="ORF">P375_08105</name>
</gene>
<reference evidence="2 3" key="1">
    <citation type="submission" date="2014-08" db="EMBL/GenBank/DDBJ databases">
        <title>Chaperone-usher fimbriae in a diverse selection of Gallibacterium genomes.</title>
        <authorList>
            <person name="Kudirkiene E."/>
            <person name="Bager R.J."/>
            <person name="Johnson T.J."/>
            <person name="Bojesen A.M."/>
        </authorList>
    </citation>
    <scope>NUCLEOTIDE SEQUENCE [LARGE SCALE GENOMIC DNA]</scope>
    <source>
        <strain evidence="2 3">CCM5976</strain>
    </source>
</reference>
<feature type="transmembrane region" description="Helical" evidence="1">
    <location>
        <begin position="25"/>
        <end position="44"/>
    </location>
</feature>
<dbReference type="Pfam" id="PF16080">
    <property type="entry name" value="Phage_holin_2_3"/>
    <property type="match status" value="1"/>
</dbReference>
<evidence type="ECO:0000256" key="1">
    <source>
        <dbReference type="SAM" id="Phobius"/>
    </source>
</evidence>
<keyword evidence="1" id="KW-0472">Membrane</keyword>
<dbReference type="GeneID" id="77264039"/>
<dbReference type="InterPro" id="IPR032118">
    <property type="entry name" value="Phage_holin_HP1"/>
</dbReference>
<proteinExistence type="predicted"/>
<accession>A0A0A2Y164</accession>
<dbReference type="Proteomes" id="UP000030418">
    <property type="component" value="Unassembled WGS sequence"/>
</dbReference>
<keyword evidence="3" id="KW-1185">Reference proteome</keyword>
<dbReference type="EMBL" id="JPXY01000035">
    <property type="protein sequence ID" value="KGQ31229.1"/>
    <property type="molecule type" value="Genomic_DNA"/>
</dbReference>
<dbReference type="AlphaFoldDB" id="A0A0A2Y164"/>
<evidence type="ECO:0008006" key="4">
    <source>
        <dbReference type="Google" id="ProtNLM"/>
    </source>
</evidence>
<organism evidence="2 3">
    <name type="scientific">Gallibacterium genomosp. 2</name>
    <dbReference type="NCBI Taxonomy" id="155517"/>
    <lineage>
        <taxon>Bacteria</taxon>
        <taxon>Pseudomonadati</taxon>
        <taxon>Pseudomonadota</taxon>
        <taxon>Gammaproteobacteria</taxon>
        <taxon>Pasteurellales</taxon>
        <taxon>Pasteurellaceae</taxon>
        <taxon>Gallibacterium</taxon>
    </lineage>
</organism>